<gene>
    <name evidence="2" type="ORF">D0T11_21500</name>
</gene>
<dbReference type="Proteomes" id="UP000284250">
    <property type="component" value="Unassembled WGS sequence"/>
</dbReference>
<dbReference type="EMBL" id="QYCN01000084">
    <property type="protein sequence ID" value="RIY04646.1"/>
    <property type="molecule type" value="Genomic_DNA"/>
</dbReference>
<organism evidence="2 3">
    <name type="scientific">Hymenobacter rubripertinctus</name>
    <dbReference type="NCBI Taxonomy" id="2029981"/>
    <lineage>
        <taxon>Bacteria</taxon>
        <taxon>Pseudomonadati</taxon>
        <taxon>Bacteroidota</taxon>
        <taxon>Cytophagia</taxon>
        <taxon>Cytophagales</taxon>
        <taxon>Hymenobacteraceae</taxon>
        <taxon>Hymenobacter</taxon>
    </lineage>
</organism>
<dbReference type="GO" id="GO:0006260">
    <property type="term" value="P:DNA replication"/>
    <property type="evidence" value="ECO:0007669"/>
    <property type="project" value="InterPro"/>
</dbReference>
<accession>A0A418QHK2</accession>
<dbReference type="OrthoDB" id="2908789at2"/>
<protein>
    <recommendedName>
        <fullName evidence="1">Plasmid replication protein RepL domain-containing protein</fullName>
    </recommendedName>
</protein>
<evidence type="ECO:0000259" key="1">
    <source>
        <dbReference type="Pfam" id="PF05732"/>
    </source>
</evidence>
<keyword evidence="3" id="KW-1185">Reference proteome</keyword>
<reference evidence="2 3" key="1">
    <citation type="submission" date="2018-09" db="EMBL/GenBank/DDBJ databases">
        <authorList>
            <person name="Zeman M."/>
            <person name="Pardy F."/>
        </authorList>
    </citation>
    <scope>NUCLEOTIDE SEQUENCE [LARGE SCALE GENOMIC DNA]</scope>
    <source>
        <strain evidence="2 3">CCM 8852</strain>
    </source>
</reference>
<dbReference type="Pfam" id="PF05732">
    <property type="entry name" value="RepL"/>
    <property type="match status" value="1"/>
</dbReference>
<dbReference type="GO" id="GO:0006276">
    <property type="term" value="P:plasmid maintenance"/>
    <property type="evidence" value="ECO:0007669"/>
    <property type="project" value="InterPro"/>
</dbReference>
<evidence type="ECO:0000313" key="3">
    <source>
        <dbReference type="Proteomes" id="UP000284250"/>
    </source>
</evidence>
<dbReference type="AlphaFoldDB" id="A0A418QHK2"/>
<dbReference type="InterPro" id="IPR008813">
    <property type="entry name" value="Plasmid_replication_RepL"/>
</dbReference>
<reference evidence="2 3" key="2">
    <citation type="submission" date="2019-01" db="EMBL/GenBank/DDBJ databases">
        <title>Hymenobacter humicola sp. nov., isolated from soils in Antarctica.</title>
        <authorList>
            <person name="Sedlacek I."/>
            <person name="Holochova P."/>
            <person name="Kralova S."/>
            <person name="Pantucek R."/>
            <person name="Stankova E."/>
            <person name="Vrbovska V."/>
            <person name="Kristofova L."/>
            <person name="Svec P."/>
            <person name="Busse H.-J."/>
        </authorList>
    </citation>
    <scope>NUCLEOTIDE SEQUENCE [LARGE SCALE GENOMIC DNA]</scope>
    <source>
        <strain evidence="2 3">CCM 8852</strain>
    </source>
</reference>
<feature type="domain" description="Plasmid replication protein RepL" evidence="1">
    <location>
        <begin position="34"/>
        <end position="139"/>
    </location>
</feature>
<dbReference type="RefSeq" id="WP_119657860.1">
    <property type="nucleotide sequence ID" value="NZ_JBHUOI010000112.1"/>
</dbReference>
<proteinExistence type="predicted"/>
<comment type="caution">
    <text evidence="2">The sequence shown here is derived from an EMBL/GenBank/DDBJ whole genome shotgun (WGS) entry which is preliminary data.</text>
</comment>
<name>A0A418QHK2_9BACT</name>
<evidence type="ECO:0000313" key="2">
    <source>
        <dbReference type="EMBL" id="RIY04646.1"/>
    </source>
</evidence>
<sequence length="196" mass="22669">MSERTATRKINLIEEVYEDGILVRGRKTSQLPKEPHFVKLYLKDLAHMRELPAWVSGILYELLKKMDYANEIVLNSTVKNRIAEELSINPKTIDNALVKFVDKKILFRQGKGVYLANPYIFGRGSWHDVEEIRMNVSYKPNGEKEIHTEIVEQAQLDQEKLLAEITLEEKMMNASSCLKESLELALEGVEQRTVRH</sequence>